<feature type="region of interest" description="Disordered" evidence="1">
    <location>
        <begin position="68"/>
        <end position="104"/>
    </location>
</feature>
<feature type="transmembrane region" description="Helical" evidence="2">
    <location>
        <begin position="142"/>
        <end position="162"/>
    </location>
</feature>
<feature type="compositionally biased region" description="Pro residues" evidence="1">
    <location>
        <begin position="93"/>
        <end position="104"/>
    </location>
</feature>
<feature type="transmembrane region" description="Helical" evidence="2">
    <location>
        <begin position="314"/>
        <end position="335"/>
    </location>
</feature>
<feature type="transmembrane region" description="Helical" evidence="2">
    <location>
        <begin position="368"/>
        <end position="386"/>
    </location>
</feature>
<dbReference type="RefSeq" id="WP_196419723.1">
    <property type="nucleotide sequence ID" value="NZ_JADQTO010000032.1"/>
</dbReference>
<feature type="transmembrane region" description="Helical" evidence="2">
    <location>
        <begin position="850"/>
        <end position="869"/>
    </location>
</feature>
<feature type="transmembrane region" description="Helical" evidence="2">
    <location>
        <begin position="1032"/>
        <end position="1050"/>
    </location>
</feature>
<feature type="transmembrane region" description="Helical" evidence="2">
    <location>
        <begin position="824"/>
        <end position="844"/>
    </location>
</feature>
<feature type="compositionally biased region" description="Low complexity" evidence="1">
    <location>
        <begin position="780"/>
        <end position="797"/>
    </location>
</feature>
<protein>
    <submittedName>
        <fullName evidence="3">Uncharacterized protein</fullName>
    </submittedName>
</protein>
<feature type="transmembrane region" description="Helical" evidence="2">
    <location>
        <begin position="898"/>
        <end position="914"/>
    </location>
</feature>
<comment type="caution">
    <text evidence="3">The sequence shown here is derived from an EMBL/GenBank/DDBJ whole genome shotgun (WGS) entry which is preliminary data.</text>
</comment>
<dbReference type="EMBL" id="JADQTO010000032">
    <property type="protein sequence ID" value="MBG0567953.1"/>
    <property type="molecule type" value="Genomic_DNA"/>
</dbReference>
<feature type="transmembrane region" description="Helical" evidence="2">
    <location>
        <begin position="254"/>
        <end position="272"/>
    </location>
</feature>
<feature type="transmembrane region" description="Helical" evidence="2">
    <location>
        <begin position="1136"/>
        <end position="1156"/>
    </location>
</feature>
<feature type="transmembrane region" description="Helical" evidence="2">
    <location>
        <begin position="541"/>
        <end position="560"/>
    </location>
</feature>
<feature type="transmembrane region" description="Helical" evidence="2">
    <location>
        <begin position="517"/>
        <end position="535"/>
    </location>
</feature>
<organism evidence="3 4">
    <name type="scientific">Actinoplanes aureus</name>
    <dbReference type="NCBI Taxonomy" id="2792083"/>
    <lineage>
        <taxon>Bacteria</taxon>
        <taxon>Bacillati</taxon>
        <taxon>Actinomycetota</taxon>
        <taxon>Actinomycetes</taxon>
        <taxon>Micromonosporales</taxon>
        <taxon>Micromonosporaceae</taxon>
        <taxon>Actinoplanes</taxon>
    </lineage>
</organism>
<dbReference type="InterPro" id="IPR058062">
    <property type="entry name" value="SCO7613_C"/>
</dbReference>
<feature type="transmembrane region" description="Helical" evidence="2">
    <location>
        <begin position="1056"/>
        <end position="1073"/>
    </location>
</feature>
<feature type="transmembrane region" description="Helical" evidence="2">
    <location>
        <begin position="598"/>
        <end position="617"/>
    </location>
</feature>
<gene>
    <name evidence="3" type="ORF">I4J89_41590</name>
</gene>
<feature type="transmembrane region" description="Helical" evidence="2">
    <location>
        <begin position="1085"/>
        <end position="1105"/>
    </location>
</feature>
<feature type="transmembrane region" description="Helical" evidence="2">
    <location>
        <begin position="115"/>
        <end position="136"/>
    </location>
</feature>
<dbReference type="NCBIfam" id="NF047321">
    <property type="entry name" value="SCO7613_CTERM"/>
    <property type="match status" value="1"/>
</dbReference>
<feature type="transmembrane region" description="Helical" evidence="2">
    <location>
        <begin position="624"/>
        <end position="641"/>
    </location>
</feature>
<proteinExistence type="predicted"/>
<feature type="transmembrane region" description="Helical" evidence="2">
    <location>
        <begin position="921"/>
        <end position="940"/>
    </location>
</feature>
<feature type="transmembrane region" description="Helical" evidence="2">
    <location>
        <begin position="342"/>
        <end position="362"/>
    </location>
</feature>
<evidence type="ECO:0000313" key="3">
    <source>
        <dbReference type="EMBL" id="MBG0567953.1"/>
    </source>
</evidence>
<feature type="transmembrane region" description="Helical" evidence="2">
    <location>
        <begin position="490"/>
        <end position="508"/>
    </location>
</feature>
<feature type="transmembrane region" description="Helical" evidence="2">
    <location>
        <begin position="876"/>
        <end position="892"/>
    </location>
</feature>
<feature type="compositionally biased region" description="Low complexity" evidence="1">
    <location>
        <begin position="751"/>
        <end position="771"/>
    </location>
</feature>
<keyword evidence="2" id="KW-0472">Membrane</keyword>
<feature type="compositionally biased region" description="Low complexity" evidence="1">
    <location>
        <begin position="804"/>
        <end position="816"/>
    </location>
</feature>
<keyword evidence="4" id="KW-1185">Reference proteome</keyword>
<dbReference type="Proteomes" id="UP000598146">
    <property type="component" value="Unassembled WGS sequence"/>
</dbReference>
<feature type="transmembrane region" description="Helical" evidence="2">
    <location>
        <begin position="952"/>
        <end position="972"/>
    </location>
</feature>
<reference evidence="3" key="1">
    <citation type="submission" date="2020-11" db="EMBL/GenBank/DDBJ databases">
        <title>Isolation and identification of active actinomycetes.</title>
        <authorList>
            <person name="Sun X."/>
        </authorList>
    </citation>
    <scope>NUCLEOTIDE SEQUENCE</scope>
    <source>
        <strain evidence="3">NEAU-A11</strain>
    </source>
</reference>
<feature type="transmembrane region" description="Helical" evidence="2">
    <location>
        <begin position="398"/>
        <end position="419"/>
    </location>
</feature>
<name>A0A931CII3_9ACTN</name>
<accession>A0A931CII3</accession>
<feature type="transmembrane region" description="Helical" evidence="2">
    <location>
        <begin position="674"/>
        <end position="695"/>
    </location>
</feature>
<evidence type="ECO:0000256" key="1">
    <source>
        <dbReference type="SAM" id="MobiDB-lite"/>
    </source>
</evidence>
<feature type="transmembrane region" description="Helical" evidence="2">
    <location>
        <begin position="174"/>
        <end position="192"/>
    </location>
</feature>
<feature type="region of interest" description="Disordered" evidence="1">
    <location>
        <begin position="747"/>
        <end position="816"/>
    </location>
</feature>
<evidence type="ECO:0000313" key="4">
    <source>
        <dbReference type="Proteomes" id="UP000598146"/>
    </source>
</evidence>
<dbReference type="AlphaFoldDB" id="A0A931CII3"/>
<feature type="transmembrane region" description="Helical" evidence="2">
    <location>
        <begin position="468"/>
        <end position="484"/>
    </location>
</feature>
<feature type="transmembrane region" description="Helical" evidence="2">
    <location>
        <begin position="572"/>
        <end position="592"/>
    </location>
</feature>
<feature type="transmembrane region" description="Helical" evidence="2">
    <location>
        <begin position="1162"/>
        <end position="1179"/>
    </location>
</feature>
<feature type="transmembrane region" description="Helical" evidence="2">
    <location>
        <begin position="1111"/>
        <end position="1129"/>
    </location>
</feature>
<keyword evidence="2" id="KW-1133">Transmembrane helix</keyword>
<evidence type="ECO:0000256" key="2">
    <source>
        <dbReference type="SAM" id="Phobius"/>
    </source>
</evidence>
<feature type="transmembrane region" description="Helical" evidence="2">
    <location>
        <begin position="647"/>
        <end position="667"/>
    </location>
</feature>
<keyword evidence="2" id="KW-0812">Transmembrane</keyword>
<feature type="transmembrane region" description="Helical" evidence="2">
    <location>
        <begin position="439"/>
        <end position="461"/>
    </location>
</feature>
<feature type="transmembrane region" description="Helical" evidence="2">
    <location>
        <begin position="204"/>
        <end position="224"/>
    </location>
</feature>
<feature type="transmembrane region" description="Helical" evidence="2">
    <location>
        <begin position="284"/>
        <end position="302"/>
    </location>
</feature>
<feature type="compositionally biased region" description="Low complexity" evidence="1">
    <location>
        <begin position="82"/>
        <end position="92"/>
    </location>
</feature>
<feature type="transmembrane region" description="Helical" evidence="2">
    <location>
        <begin position="715"/>
        <end position="737"/>
    </location>
</feature>
<sequence>MTSAPSEYPCPYCGTPASAESGCPSCGRAPDPDAIEVIRLDAEIAGLNQRLQAARAELDGIQRQLTDTTTRRNAAASRVSDAVRTTMTTAAPRPVPAPPPPPTEPRLATLTVQNVLFTLGGLLLLVAAAVFTAVAWAQVGVLGRALLLGAATAAILAVPPIAARRGLTAAAETLAAVGLLMILLDGYAAWAVDFLGVAGTPPEAYAAAVCTVTAATALGYGHLVGLTGPRVAALLIIQPALPLAMASLDPGALGWSLALTGVAALNVAVLRLRPARFRADGIGLVAYVCGAGAAGLAALLAFTELLLAGDAARAAASGGVLVLVTLVVVGAAGLSGNRPAQAITGGLLVGALGIAAGGWAVRLEPGTAALRLALVALLLSGLVALARRRLPGNVGQGPWIGALAVAAVPAVAVTGWALVAARRSVLAARPLLDAPWTETVTGLGWDLPVAAVAVVCAYLLLLPARTRIDLALAAIVLVGFLVPAAFRLPWWSAAIAGMLVAAVALALATRAAGRTTLAIRLGLGATAAGHALLAGLGRPGVAAGVCAAIALIGIGTALAVRSGPRRADAGAGALTAGLLAVPAAVWLALIAADVSPTVQVRAVFGVIVLLCAAVRLLPWYAAEALAVALLLTTASPVWALAGTDPVALYAAAALLLIAALVATRGGFAGTYASAVPVPAAVLIAATGADLAVVLVEPYRELTTIWSGTTPAVPPVAWSTVAALLLTALAAALAGLLTGRTASPALLRATDPAGNGPPSAAAPAGNRPASAADPAGNGPLSDAGPAGDSSSSAADPAGDSPPSPAGNGPIEPAGPAGAPIPNWRAAAMAAMPLIGLAIPLAFAAAGTSWPAVPISGLVVGLAGLIAAALAPASAGTLLSALLFGALAAAGLAGSTPTHGATLTALGLLVVAAAVIGTSGRDLAVRTAGWVTGAVAVGALAYTSGDAAGLNGDGIALAVLAAAAVAAALNWILVRYRPREATPVAAVAQSTAVVALFLTDSAERAAIVCTLWSTVLVVRAVLPGESRRTRFRYALAAALTVLLGWWLFLVSIEVDTPEVYTLPAAALAVFLGWLARRDRPGLPSWTAYGPALAAAFLPTLAVIAGSTSDDPQYARRLLLGVGALAVLVAGARARVQAPVVAGGGVLTLVALHEVIQFWDLVPRWVPLAVGGLLLVGIATTMEQRRRDLLRLRNAVGRMS</sequence>
<feature type="transmembrane region" description="Helical" evidence="2">
    <location>
        <begin position="231"/>
        <end position="248"/>
    </location>
</feature>